<dbReference type="AlphaFoldDB" id="A0A834TG10"/>
<protein>
    <recommendedName>
        <fullName evidence="2">RING-type E3 ubiquitin transferase</fullName>
        <ecNumber evidence="2">2.3.2.27</ecNumber>
    </recommendedName>
</protein>
<evidence type="ECO:0000313" key="7">
    <source>
        <dbReference type="Proteomes" id="UP000634136"/>
    </source>
</evidence>
<sequence>MGNSKSASQRQSSQTCEGSSYTLIQQERDTQALQVFLPYRCYCSRRQVPFETVVLYDPDVARALINYISVSGVETLLLGSSSRSGITRLYDEVSLVCGVEENEKASVGDSGRVSTDSNCISFYENLGSALTSHCLLHNNDNNNNNNNDDDDDDDDGCMDEGDPLLLTTKNDGLNHSSVPSQQTPSSDTTQQSVEEEIRRLKIELKQAIDMCHTAKHKCNELQEWKMEQERRMEEVKSEAMAMVEKERARCKEAIEAAQRMGEQELEKRVIRAMVQAEQKHQILEALGRNHALLKFHTFFHIFLLLLCSYYLYFSFFK</sequence>
<comment type="catalytic activity">
    <reaction evidence="1">
        <text>S-ubiquitinyl-[E2 ubiquitin-conjugating enzyme]-L-cysteine + [acceptor protein]-L-lysine = [E2 ubiquitin-conjugating enzyme]-L-cysteine + N(6)-ubiquitinyl-[acceptor protein]-L-lysine.</text>
        <dbReference type="EC" id="2.3.2.27"/>
    </reaction>
</comment>
<proteinExistence type="predicted"/>
<organism evidence="6 7">
    <name type="scientific">Senna tora</name>
    <dbReference type="NCBI Taxonomy" id="362788"/>
    <lineage>
        <taxon>Eukaryota</taxon>
        <taxon>Viridiplantae</taxon>
        <taxon>Streptophyta</taxon>
        <taxon>Embryophyta</taxon>
        <taxon>Tracheophyta</taxon>
        <taxon>Spermatophyta</taxon>
        <taxon>Magnoliopsida</taxon>
        <taxon>eudicotyledons</taxon>
        <taxon>Gunneridae</taxon>
        <taxon>Pentapetalae</taxon>
        <taxon>rosids</taxon>
        <taxon>fabids</taxon>
        <taxon>Fabales</taxon>
        <taxon>Fabaceae</taxon>
        <taxon>Caesalpinioideae</taxon>
        <taxon>Cassia clade</taxon>
        <taxon>Senna</taxon>
    </lineage>
</organism>
<evidence type="ECO:0000256" key="4">
    <source>
        <dbReference type="SAM" id="MobiDB-lite"/>
    </source>
</evidence>
<dbReference type="PANTHER" id="PTHR45647:SF25">
    <property type="entry name" value="ADENINE NUCLEOTIDE ALPHA HYDROLASES-LIKE SUPERFAMILY PROTEIN"/>
    <property type="match status" value="1"/>
</dbReference>
<evidence type="ECO:0000256" key="2">
    <source>
        <dbReference type="ARBA" id="ARBA00012483"/>
    </source>
</evidence>
<feature type="region of interest" description="Disordered" evidence="4">
    <location>
        <begin position="144"/>
        <end position="194"/>
    </location>
</feature>
<keyword evidence="3" id="KW-0833">Ubl conjugation pathway</keyword>
<dbReference type="EC" id="2.3.2.27" evidence="2"/>
<evidence type="ECO:0000256" key="3">
    <source>
        <dbReference type="ARBA" id="ARBA00022786"/>
    </source>
</evidence>
<dbReference type="EMBL" id="JAAIUW010000008">
    <property type="protein sequence ID" value="KAF7820571.1"/>
    <property type="molecule type" value="Genomic_DNA"/>
</dbReference>
<comment type="caution">
    <text evidence="6">The sequence shown here is derived from an EMBL/GenBank/DDBJ whole genome shotgun (WGS) entry which is preliminary data.</text>
</comment>
<keyword evidence="5" id="KW-0812">Transmembrane</keyword>
<keyword evidence="5" id="KW-0472">Membrane</keyword>
<dbReference type="Proteomes" id="UP000634136">
    <property type="component" value="Unassembled WGS sequence"/>
</dbReference>
<keyword evidence="7" id="KW-1185">Reference proteome</keyword>
<dbReference type="InterPro" id="IPR051348">
    <property type="entry name" value="U-box_ubiquitin_ligases"/>
</dbReference>
<dbReference type="PANTHER" id="PTHR45647">
    <property type="entry name" value="OS02G0152300 PROTEIN"/>
    <property type="match status" value="1"/>
</dbReference>
<accession>A0A834TG10</accession>
<dbReference type="OrthoDB" id="786795at2759"/>
<gene>
    <name evidence="6" type="ORF">G2W53_026026</name>
</gene>
<feature type="transmembrane region" description="Helical" evidence="5">
    <location>
        <begin position="291"/>
        <end position="312"/>
    </location>
</feature>
<feature type="compositionally biased region" description="Acidic residues" evidence="4">
    <location>
        <begin position="147"/>
        <end position="162"/>
    </location>
</feature>
<feature type="compositionally biased region" description="Low complexity" evidence="4">
    <location>
        <begin position="176"/>
        <end position="192"/>
    </location>
</feature>
<name>A0A834TG10_9FABA</name>
<dbReference type="GO" id="GO:0061630">
    <property type="term" value="F:ubiquitin protein ligase activity"/>
    <property type="evidence" value="ECO:0007669"/>
    <property type="project" value="UniProtKB-EC"/>
</dbReference>
<keyword evidence="5" id="KW-1133">Transmembrane helix</keyword>
<evidence type="ECO:0000256" key="1">
    <source>
        <dbReference type="ARBA" id="ARBA00000900"/>
    </source>
</evidence>
<evidence type="ECO:0000313" key="6">
    <source>
        <dbReference type="EMBL" id="KAF7820571.1"/>
    </source>
</evidence>
<reference evidence="6" key="1">
    <citation type="submission" date="2020-09" db="EMBL/GenBank/DDBJ databases">
        <title>Genome-Enabled Discovery of Anthraquinone Biosynthesis in Senna tora.</title>
        <authorList>
            <person name="Kang S.-H."/>
            <person name="Pandey R.P."/>
            <person name="Lee C.-M."/>
            <person name="Sim J.-S."/>
            <person name="Jeong J.-T."/>
            <person name="Choi B.-S."/>
            <person name="Jung M."/>
            <person name="Ginzburg D."/>
            <person name="Zhao K."/>
            <person name="Won S.Y."/>
            <person name="Oh T.-J."/>
            <person name="Yu Y."/>
            <person name="Kim N.-H."/>
            <person name="Lee O.R."/>
            <person name="Lee T.-H."/>
            <person name="Bashyal P."/>
            <person name="Kim T.-S."/>
            <person name="Lee W.-H."/>
            <person name="Kawkins C."/>
            <person name="Kim C.-K."/>
            <person name="Kim J.S."/>
            <person name="Ahn B.O."/>
            <person name="Rhee S.Y."/>
            <person name="Sohng J.K."/>
        </authorList>
    </citation>
    <scope>NUCLEOTIDE SEQUENCE</scope>
    <source>
        <tissue evidence="6">Leaf</tissue>
    </source>
</reference>
<evidence type="ECO:0000256" key="5">
    <source>
        <dbReference type="SAM" id="Phobius"/>
    </source>
</evidence>